<name>A0A1E4SD64_9ASCO</name>
<dbReference type="FunFam" id="3.20.20.80:FF:000111">
    <property type="entry name" value="Soluble cell wall protein"/>
    <property type="match status" value="1"/>
</dbReference>
<dbReference type="GO" id="GO:0071555">
    <property type="term" value="P:cell wall organization"/>
    <property type="evidence" value="ECO:0007669"/>
    <property type="project" value="UniProtKB-KW"/>
</dbReference>
<reference evidence="14" key="1">
    <citation type="submission" date="2016-05" db="EMBL/GenBank/DDBJ databases">
        <title>Comparative genomics of biotechnologically important yeasts.</title>
        <authorList>
            <consortium name="DOE Joint Genome Institute"/>
            <person name="Riley R."/>
            <person name="Haridas S."/>
            <person name="Wolfe K.H."/>
            <person name="Lopes M.R."/>
            <person name="Hittinger C.T."/>
            <person name="Goker M."/>
            <person name="Salamov A."/>
            <person name="Wisecaver J."/>
            <person name="Long T.M."/>
            <person name="Aerts A.L."/>
            <person name="Barry K."/>
            <person name="Choi C."/>
            <person name="Clum A."/>
            <person name="Coughlan A.Y."/>
            <person name="Deshpande S."/>
            <person name="Douglass A.P."/>
            <person name="Hanson S.J."/>
            <person name="Klenk H.-P."/>
            <person name="Labutti K."/>
            <person name="Lapidus A."/>
            <person name="Lindquist E."/>
            <person name="Lipzen A."/>
            <person name="Meier-Kolthoff J.P."/>
            <person name="Ohm R.A."/>
            <person name="Otillar R.P."/>
            <person name="Pangilinan J."/>
            <person name="Peng Y."/>
            <person name="Rokas A."/>
            <person name="Rosa C.A."/>
            <person name="Scheuner C."/>
            <person name="Sibirny A.A."/>
            <person name="Slot J.C."/>
            <person name="Stielow J.B."/>
            <person name="Sun H."/>
            <person name="Kurtzman C.P."/>
            <person name="Blackwell M."/>
            <person name="Grigoriev I.V."/>
            <person name="Jeffries T.W."/>
        </authorList>
    </citation>
    <scope>NUCLEOTIDE SEQUENCE [LARGE SCALE GENOMIC DNA]</scope>
    <source>
        <strain evidence="14">NRRL Y-17324</strain>
    </source>
</reference>
<organism evidence="13 14">
    <name type="scientific">Suhomyces tanzawaensis NRRL Y-17324</name>
    <dbReference type="NCBI Taxonomy" id="984487"/>
    <lineage>
        <taxon>Eukaryota</taxon>
        <taxon>Fungi</taxon>
        <taxon>Dikarya</taxon>
        <taxon>Ascomycota</taxon>
        <taxon>Saccharomycotina</taxon>
        <taxon>Pichiomycetes</taxon>
        <taxon>Debaryomycetaceae</taxon>
        <taxon>Suhomyces</taxon>
    </lineage>
</organism>
<dbReference type="PROSITE" id="PS00587">
    <property type="entry name" value="GLYCOSYL_HYDROL_F17"/>
    <property type="match status" value="1"/>
</dbReference>
<dbReference type="EMBL" id="KV453915">
    <property type="protein sequence ID" value="ODV77408.1"/>
    <property type="molecule type" value="Genomic_DNA"/>
</dbReference>
<keyword evidence="6 11" id="KW-0378">Hydrolase</keyword>
<dbReference type="SUPFAM" id="SSF51445">
    <property type="entry name" value="(Trans)glycosidases"/>
    <property type="match status" value="1"/>
</dbReference>
<evidence type="ECO:0000313" key="13">
    <source>
        <dbReference type="EMBL" id="ODV77408.1"/>
    </source>
</evidence>
<dbReference type="GO" id="GO:0042973">
    <property type="term" value="F:glucan endo-1,3-beta-D-glucosidase activity"/>
    <property type="evidence" value="ECO:0007669"/>
    <property type="project" value="TreeGrafter"/>
</dbReference>
<evidence type="ECO:0000256" key="10">
    <source>
        <dbReference type="RuleBase" id="RU004335"/>
    </source>
</evidence>
<evidence type="ECO:0000256" key="12">
    <source>
        <dbReference type="SAM" id="MobiDB-lite"/>
    </source>
</evidence>
<proteinExistence type="inferred from homology"/>
<comment type="similarity">
    <text evidence="2 10">Belongs to the glycosyl hydrolase 17 family.</text>
</comment>
<dbReference type="Pfam" id="PF00332">
    <property type="entry name" value="Glyco_hydro_17"/>
    <property type="match status" value="1"/>
</dbReference>
<feature type="non-terminal residue" evidence="13">
    <location>
        <position position="1"/>
    </location>
</feature>
<evidence type="ECO:0000256" key="4">
    <source>
        <dbReference type="ARBA" id="ARBA00022525"/>
    </source>
</evidence>
<evidence type="ECO:0000256" key="3">
    <source>
        <dbReference type="ARBA" id="ARBA00022512"/>
    </source>
</evidence>
<dbReference type="InterPro" id="IPR017853">
    <property type="entry name" value="GH"/>
</dbReference>
<comment type="subcellular location">
    <subcellularLocation>
        <location evidence="1">Secreted</location>
        <location evidence="1">Cell wall</location>
    </subcellularLocation>
</comment>
<keyword evidence="7" id="KW-0325">Glycoprotein</keyword>
<evidence type="ECO:0000256" key="8">
    <source>
        <dbReference type="ARBA" id="ARBA00023295"/>
    </source>
</evidence>
<evidence type="ECO:0000256" key="9">
    <source>
        <dbReference type="ARBA" id="ARBA00023316"/>
    </source>
</evidence>
<keyword evidence="14" id="KW-1185">Reference proteome</keyword>
<dbReference type="STRING" id="984487.A0A1E4SD64"/>
<evidence type="ECO:0000313" key="14">
    <source>
        <dbReference type="Proteomes" id="UP000094285"/>
    </source>
</evidence>
<dbReference type="GO" id="GO:0005975">
    <property type="term" value="P:carbohydrate metabolic process"/>
    <property type="evidence" value="ECO:0007669"/>
    <property type="project" value="InterPro"/>
</dbReference>
<keyword evidence="5" id="KW-0732">Signal</keyword>
<keyword evidence="9" id="KW-0961">Cell wall biogenesis/degradation</keyword>
<evidence type="ECO:0000256" key="2">
    <source>
        <dbReference type="ARBA" id="ARBA00008773"/>
    </source>
</evidence>
<dbReference type="PANTHER" id="PTHR16631:SF14">
    <property type="entry name" value="FAMILY 17 GLUCOSIDASE SCW10-RELATED"/>
    <property type="match status" value="1"/>
</dbReference>
<dbReference type="InterPro" id="IPR050732">
    <property type="entry name" value="Beta-glucan_modifiers"/>
</dbReference>
<keyword evidence="3" id="KW-0134">Cell wall</keyword>
<dbReference type="PANTHER" id="PTHR16631">
    <property type="entry name" value="GLUCAN 1,3-BETA-GLUCOSIDASE"/>
    <property type="match status" value="1"/>
</dbReference>
<dbReference type="GeneID" id="30984683"/>
<evidence type="ECO:0000256" key="1">
    <source>
        <dbReference type="ARBA" id="ARBA00004191"/>
    </source>
</evidence>
<dbReference type="AlphaFoldDB" id="A0A1E4SD64"/>
<dbReference type="GO" id="GO:0009986">
    <property type="term" value="C:cell surface"/>
    <property type="evidence" value="ECO:0007669"/>
    <property type="project" value="TreeGrafter"/>
</dbReference>
<keyword evidence="8 11" id="KW-0326">Glycosidase</keyword>
<protein>
    <submittedName>
        <fullName evidence="13">Glycoside hydrolase family 17 protein</fullName>
    </submittedName>
</protein>
<gene>
    <name evidence="13" type="ORF">CANTADRAFT_56134</name>
</gene>
<evidence type="ECO:0000256" key="6">
    <source>
        <dbReference type="ARBA" id="ARBA00022801"/>
    </source>
</evidence>
<dbReference type="GO" id="GO:0009277">
    <property type="term" value="C:fungal-type cell wall"/>
    <property type="evidence" value="ECO:0007669"/>
    <property type="project" value="TreeGrafter"/>
</dbReference>
<sequence length="293" mass="31142">SSGSGPSAPSASSSPHNSPSSGSAPGAAAAVGSKGITYSPYTKDHQCKSAQDVKLDLQKLQDYDVIRLYSTDCSGIENVLAALSSNQQLFLGVWNIDSNSVQGGLSDILKALQTSNRGWSAVHTIAIGNEQVNAGTASPSQIGSAISTARSWLKQNAPQYSGPVVSVDTLVAVVSHPELCEYSDYLAVNSHPYWDGNVSPSDSGQWLQQQISNLRNACGSSKEILITETGWPTQGKPFGNCVPSVQNQVDAMKSIVSELGSQVIAFTMYNDYWKDPGQYGVELYWGLFGNPDE</sequence>
<keyword evidence="4" id="KW-0964">Secreted</keyword>
<dbReference type="RefSeq" id="XP_020062530.1">
    <property type="nucleotide sequence ID" value="XM_020210547.1"/>
</dbReference>
<dbReference type="Gene3D" id="3.20.20.80">
    <property type="entry name" value="Glycosidases"/>
    <property type="match status" value="2"/>
</dbReference>
<accession>A0A1E4SD64</accession>
<feature type="region of interest" description="Disordered" evidence="12">
    <location>
        <begin position="1"/>
        <end position="30"/>
    </location>
</feature>
<dbReference type="Proteomes" id="UP000094285">
    <property type="component" value="Unassembled WGS sequence"/>
</dbReference>
<evidence type="ECO:0000256" key="5">
    <source>
        <dbReference type="ARBA" id="ARBA00022729"/>
    </source>
</evidence>
<dbReference type="GO" id="GO:0005576">
    <property type="term" value="C:extracellular region"/>
    <property type="evidence" value="ECO:0007669"/>
    <property type="project" value="TreeGrafter"/>
</dbReference>
<evidence type="ECO:0000256" key="11">
    <source>
        <dbReference type="RuleBase" id="RU004336"/>
    </source>
</evidence>
<dbReference type="InterPro" id="IPR000490">
    <property type="entry name" value="Glyco_hydro_17"/>
</dbReference>
<dbReference type="OrthoDB" id="941679at2759"/>
<evidence type="ECO:0000256" key="7">
    <source>
        <dbReference type="ARBA" id="ARBA00023180"/>
    </source>
</evidence>